<evidence type="ECO:0000256" key="10">
    <source>
        <dbReference type="ARBA" id="ARBA00023049"/>
    </source>
</evidence>
<dbReference type="EMBL" id="CP019288">
    <property type="protein sequence ID" value="QHI38852.1"/>
    <property type="molecule type" value="Genomic_DNA"/>
</dbReference>
<evidence type="ECO:0000256" key="12">
    <source>
        <dbReference type="ARBA" id="ARBA00023180"/>
    </source>
</evidence>
<evidence type="ECO:0000256" key="4">
    <source>
        <dbReference type="ARBA" id="ARBA00022670"/>
    </source>
</evidence>
<reference evidence="14 15" key="1">
    <citation type="journal article" date="2013" name="Int. J. Syst. Evol. Microbiol.">
        <title>Kordia antarctica sp. nov., isolated from Antarctic seawater.</title>
        <authorList>
            <person name="Baek K."/>
            <person name="Choi A."/>
            <person name="Kang I."/>
            <person name="Lee K."/>
            <person name="Cho J.C."/>
        </authorList>
    </citation>
    <scope>NUCLEOTIDE SEQUENCE [LARGE SCALE GENOMIC DNA]</scope>
    <source>
        <strain evidence="14 15">IMCC3317</strain>
    </source>
</reference>
<dbReference type="CDD" id="cd14789">
    <property type="entry name" value="Tiki"/>
    <property type="match status" value="1"/>
</dbReference>
<keyword evidence="10" id="KW-0482">Metalloprotease</keyword>
<evidence type="ECO:0000256" key="6">
    <source>
        <dbReference type="ARBA" id="ARBA00022723"/>
    </source>
</evidence>
<evidence type="ECO:0000313" key="15">
    <source>
        <dbReference type="Proteomes" id="UP000464657"/>
    </source>
</evidence>
<evidence type="ECO:0000313" key="14">
    <source>
        <dbReference type="EMBL" id="QHI38852.1"/>
    </source>
</evidence>
<dbReference type="Proteomes" id="UP000464657">
    <property type="component" value="Chromosome"/>
</dbReference>
<keyword evidence="5" id="KW-0812">Transmembrane</keyword>
<keyword evidence="11" id="KW-0472">Membrane</keyword>
<evidence type="ECO:0008006" key="16">
    <source>
        <dbReference type="Google" id="ProtNLM"/>
    </source>
</evidence>
<evidence type="ECO:0000256" key="3">
    <source>
        <dbReference type="ARBA" id="ARBA00004479"/>
    </source>
</evidence>
<accession>A0A7L4ZQF6</accession>
<dbReference type="GO" id="GO:0016020">
    <property type="term" value="C:membrane"/>
    <property type="evidence" value="ECO:0007669"/>
    <property type="project" value="UniProtKB-SubCell"/>
</dbReference>
<evidence type="ECO:0000256" key="9">
    <source>
        <dbReference type="ARBA" id="ARBA00022989"/>
    </source>
</evidence>
<comment type="cofactor">
    <cofactor evidence="2">
        <name>Co(2+)</name>
        <dbReference type="ChEBI" id="CHEBI:48828"/>
    </cofactor>
</comment>
<evidence type="ECO:0000256" key="11">
    <source>
        <dbReference type="ARBA" id="ARBA00023136"/>
    </source>
</evidence>
<keyword evidence="4" id="KW-0645">Protease</keyword>
<comment type="cofactor">
    <cofactor evidence="1">
        <name>Mn(2+)</name>
        <dbReference type="ChEBI" id="CHEBI:29035"/>
    </cofactor>
</comment>
<evidence type="ECO:0000256" key="5">
    <source>
        <dbReference type="ARBA" id="ARBA00022692"/>
    </source>
</evidence>
<proteinExistence type="predicted"/>
<evidence type="ECO:0000256" key="2">
    <source>
        <dbReference type="ARBA" id="ARBA00001941"/>
    </source>
</evidence>
<dbReference type="OrthoDB" id="9798714at2"/>
<dbReference type="GO" id="GO:0030178">
    <property type="term" value="P:negative regulation of Wnt signaling pathway"/>
    <property type="evidence" value="ECO:0007669"/>
    <property type="project" value="InterPro"/>
</dbReference>
<keyword evidence="6" id="KW-0479">Metal-binding</keyword>
<evidence type="ECO:0000256" key="8">
    <source>
        <dbReference type="ARBA" id="ARBA00022801"/>
    </source>
</evidence>
<evidence type="ECO:0000256" key="7">
    <source>
        <dbReference type="ARBA" id="ARBA00022729"/>
    </source>
</evidence>
<dbReference type="PANTHER" id="PTHR31120">
    <property type="entry name" value="METALLOPROTEASE TIKI"/>
    <property type="match status" value="1"/>
</dbReference>
<dbReference type="GO" id="GO:0004222">
    <property type="term" value="F:metalloendopeptidase activity"/>
    <property type="evidence" value="ECO:0007669"/>
    <property type="project" value="TreeGrafter"/>
</dbReference>
<comment type="subcellular location">
    <subcellularLocation>
        <location evidence="3">Membrane</location>
        <topology evidence="3">Single-pass type I membrane protein</topology>
    </subcellularLocation>
</comment>
<dbReference type="PANTHER" id="PTHR31120:SF6">
    <property type="entry name" value="METALLOPROTEASE TIKI HOMOLOG"/>
    <property type="match status" value="1"/>
</dbReference>
<name>A0A7L4ZQF6_9FLAO</name>
<dbReference type="GO" id="GO:0006508">
    <property type="term" value="P:proteolysis"/>
    <property type="evidence" value="ECO:0007669"/>
    <property type="project" value="UniProtKB-KW"/>
</dbReference>
<keyword evidence="15" id="KW-1185">Reference proteome</keyword>
<gene>
    <name evidence="14" type="ORF">IMCC3317_42520</name>
</gene>
<dbReference type="InterPro" id="IPR002816">
    <property type="entry name" value="TraB/PrgY/GumN_fam"/>
</dbReference>
<keyword evidence="8" id="KW-0378">Hydrolase</keyword>
<dbReference type="KEGG" id="kan:IMCC3317_42520"/>
<feature type="signal peptide" evidence="13">
    <location>
        <begin position="1"/>
        <end position="26"/>
    </location>
</feature>
<keyword evidence="7 13" id="KW-0732">Signal</keyword>
<keyword evidence="9" id="KW-1133">Transmembrane helix</keyword>
<dbReference type="InterPro" id="IPR040230">
    <property type="entry name" value="TIKI1/2-like"/>
</dbReference>
<evidence type="ECO:0000256" key="1">
    <source>
        <dbReference type="ARBA" id="ARBA00001936"/>
    </source>
</evidence>
<sequence>MNKKLSLLILCVLTLFISCNSNKSVANSSKSPKLEKSLLWKISGKGLQKPSYLYGTIHLTCDYNFTDKLKKAFDETDRLVLEIDMSDPKLQSEMMKLIFMEDGITIQSLLNEEDYKTLADFFKEQVGLDLKLFNTMKPLAITSTITSKMAVCDNGVAYDMEFMKVAKAQNEKIIGLETIADQMKVFDDIPYEDQLKDLVKMAKEGMEESKKGFDEMTRYYNAEDLDGLLKVTLDQGLEADFQENLVDQRNRNWIPLIEKITAEAPTFIGVGALHLPGEQGVINLLRKQGYVVTPVY</sequence>
<protein>
    <recommendedName>
        <fullName evidence="16">TraB family protein</fullName>
    </recommendedName>
</protein>
<dbReference type="Pfam" id="PF01963">
    <property type="entry name" value="TraB_PrgY_gumN"/>
    <property type="match status" value="1"/>
</dbReference>
<dbReference type="RefSeq" id="WP_160131379.1">
    <property type="nucleotide sequence ID" value="NZ_CP019288.1"/>
</dbReference>
<dbReference type="PROSITE" id="PS51257">
    <property type="entry name" value="PROKAR_LIPOPROTEIN"/>
    <property type="match status" value="1"/>
</dbReference>
<evidence type="ECO:0000256" key="13">
    <source>
        <dbReference type="SAM" id="SignalP"/>
    </source>
</evidence>
<dbReference type="GO" id="GO:0046872">
    <property type="term" value="F:metal ion binding"/>
    <property type="evidence" value="ECO:0007669"/>
    <property type="project" value="UniProtKB-KW"/>
</dbReference>
<keyword evidence="12" id="KW-0325">Glycoprotein</keyword>
<organism evidence="14 15">
    <name type="scientific">Kordia antarctica</name>
    <dbReference type="NCBI Taxonomy" id="1218801"/>
    <lineage>
        <taxon>Bacteria</taxon>
        <taxon>Pseudomonadati</taxon>
        <taxon>Bacteroidota</taxon>
        <taxon>Flavobacteriia</taxon>
        <taxon>Flavobacteriales</taxon>
        <taxon>Flavobacteriaceae</taxon>
        <taxon>Kordia</taxon>
    </lineage>
</organism>
<feature type="chain" id="PRO_5029711972" description="TraB family protein" evidence="13">
    <location>
        <begin position="27"/>
        <end position="296"/>
    </location>
</feature>
<dbReference type="AlphaFoldDB" id="A0A7L4ZQF6"/>